<feature type="domain" description="PASTA" evidence="2">
    <location>
        <begin position="242"/>
        <end position="307"/>
    </location>
</feature>
<gene>
    <name evidence="3" type="ORF">GCM10022295_35350</name>
</gene>
<feature type="compositionally biased region" description="Gly residues" evidence="1">
    <location>
        <begin position="361"/>
        <end position="370"/>
    </location>
</feature>
<organism evidence="3 4">
    <name type="scientific">Streptomyces osmaniensis</name>
    <dbReference type="NCBI Taxonomy" id="593134"/>
    <lineage>
        <taxon>Bacteria</taxon>
        <taxon>Bacillati</taxon>
        <taxon>Actinomycetota</taxon>
        <taxon>Actinomycetes</taxon>
        <taxon>Kitasatosporales</taxon>
        <taxon>Streptomycetaceae</taxon>
        <taxon>Streptomyces</taxon>
    </lineage>
</organism>
<dbReference type="InterPro" id="IPR005543">
    <property type="entry name" value="PASTA_dom"/>
</dbReference>
<feature type="region of interest" description="Disordered" evidence="1">
    <location>
        <begin position="306"/>
        <end position="550"/>
    </location>
</feature>
<protein>
    <recommendedName>
        <fullName evidence="2">PASTA domain-containing protein</fullName>
    </recommendedName>
</protein>
<dbReference type="PROSITE" id="PS51257">
    <property type="entry name" value="PROKAR_LIPOPROTEIN"/>
    <property type="match status" value="1"/>
</dbReference>
<feature type="compositionally biased region" description="Pro residues" evidence="1">
    <location>
        <begin position="422"/>
        <end position="435"/>
    </location>
</feature>
<feature type="compositionally biased region" description="Low complexity" evidence="1">
    <location>
        <begin position="371"/>
        <end position="421"/>
    </location>
</feature>
<reference evidence="4" key="1">
    <citation type="journal article" date="2019" name="Int. J. Syst. Evol. Microbiol.">
        <title>The Global Catalogue of Microorganisms (GCM) 10K type strain sequencing project: providing services to taxonomists for standard genome sequencing and annotation.</title>
        <authorList>
            <consortium name="The Broad Institute Genomics Platform"/>
            <consortium name="The Broad Institute Genome Sequencing Center for Infectious Disease"/>
            <person name="Wu L."/>
            <person name="Ma J."/>
        </authorList>
    </citation>
    <scope>NUCLEOTIDE SEQUENCE [LARGE SCALE GENOMIC DNA]</scope>
    <source>
        <strain evidence="4">JCM 17656</strain>
    </source>
</reference>
<dbReference type="Pfam" id="PF20568">
    <property type="entry name" value="DUF6777"/>
    <property type="match status" value="1"/>
</dbReference>
<dbReference type="Gene3D" id="3.30.10.20">
    <property type="match status" value="1"/>
</dbReference>
<dbReference type="InterPro" id="IPR046704">
    <property type="entry name" value="DUF6777"/>
</dbReference>
<dbReference type="Pfam" id="PF03793">
    <property type="entry name" value="PASTA"/>
    <property type="match status" value="1"/>
</dbReference>
<dbReference type="PROSITE" id="PS51178">
    <property type="entry name" value="PASTA"/>
    <property type="match status" value="1"/>
</dbReference>
<comment type="caution">
    <text evidence="3">The sequence shown here is derived from an EMBL/GenBank/DDBJ whole genome shotgun (WGS) entry which is preliminary data.</text>
</comment>
<feature type="compositionally biased region" description="Low complexity" evidence="1">
    <location>
        <begin position="306"/>
        <end position="323"/>
    </location>
</feature>
<feature type="compositionally biased region" description="Low complexity" evidence="1">
    <location>
        <begin position="331"/>
        <end position="360"/>
    </location>
</feature>
<name>A0ABP6WJQ5_9ACTN</name>
<feature type="compositionally biased region" description="Low complexity" evidence="1">
    <location>
        <begin position="436"/>
        <end position="451"/>
    </location>
</feature>
<keyword evidence="4" id="KW-1185">Reference proteome</keyword>
<sequence>MIRRIAVLLVLVLALGACDRGAPLFLVKAVAAGVPSLAPFFDENQGLGRDDAQVTAQRAPGGLQQGDTPGLYGGSDQPTVCDVVRLEEFLTDPANDRKAQAWATALSITTAEIPGYLDRLTPVLLRHDTLVKNHDYKKGKATPFNALLQTGIAILVDEQGLPAVKCSCGNPLRPFGGDTNRIKVEFDERNEEWKGYEKSSVVAVRPATRKVERLALVDVHEPDRGITRPVGTTGEKDTAFDTRERRAVPDLAGDTFGQASRELADKGLAVAFEGGGLPPGGARVTASDPPAGTELRFGEYVTLSVAGGSSDGSSDGTTTSTPPGGSGGSGSSPSTRDPSTSTTPTPTPSGSSPSGPSAGSGSPGPSGPSGSGPSSSGPSSSAPGPTSGPPSSGTSSTAPPASDPPTSSSPPATTKSPTTSSAPPPPPPPPPPASSSPPTQTTSAPPTVTSSAPPPGTGGPTASRPETTTSPVASRPGADGPAASRPETTTSPVASRPGTDGPVASRPETTSSPVASRPGADGPAAGRPGTDGAGTSGPGTGGPSPVSTFA</sequence>
<dbReference type="EMBL" id="BAABCE010000006">
    <property type="protein sequence ID" value="GAA3550199.1"/>
    <property type="molecule type" value="Genomic_DNA"/>
</dbReference>
<accession>A0ABP6WJQ5</accession>
<proteinExistence type="predicted"/>
<evidence type="ECO:0000256" key="1">
    <source>
        <dbReference type="SAM" id="MobiDB-lite"/>
    </source>
</evidence>
<feature type="compositionally biased region" description="Gly residues" evidence="1">
    <location>
        <begin position="529"/>
        <end position="542"/>
    </location>
</feature>
<evidence type="ECO:0000313" key="4">
    <source>
        <dbReference type="Proteomes" id="UP001500707"/>
    </source>
</evidence>
<evidence type="ECO:0000259" key="2">
    <source>
        <dbReference type="PROSITE" id="PS51178"/>
    </source>
</evidence>
<dbReference type="Proteomes" id="UP001500707">
    <property type="component" value="Unassembled WGS sequence"/>
</dbReference>
<feature type="compositionally biased region" description="Low complexity" evidence="1">
    <location>
        <begin position="517"/>
        <end position="528"/>
    </location>
</feature>
<evidence type="ECO:0000313" key="3">
    <source>
        <dbReference type="EMBL" id="GAA3550199.1"/>
    </source>
</evidence>
<dbReference type="CDD" id="cd06577">
    <property type="entry name" value="PASTA_pknB"/>
    <property type="match status" value="1"/>
</dbReference>